<organism evidence="16 17">
    <name type="scientific">Lipomyces starkeyi NRRL Y-11557</name>
    <dbReference type="NCBI Taxonomy" id="675824"/>
    <lineage>
        <taxon>Eukaryota</taxon>
        <taxon>Fungi</taxon>
        <taxon>Dikarya</taxon>
        <taxon>Ascomycota</taxon>
        <taxon>Saccharomycotina</taxon>
        <taxon>Lipomycetes</taxon>
        <taxon>Lipomycetales</taxon>
        <taxon>Lipomycetaceae</taxon>
        <taxon>Lipomyces</taxon>
    </lineage>
</organism>
<dbReference type="EC" id="2.4.1.258" evidence="3 14"/>
<dbReference type="GO" id="GO:0018279">
    <property type="term" value="P:protein N-linked glycosylation via asparagine"/>
    <property type="evidence" value="ECO:0007669"/>
    <property type="project" value="EnsemblFungi"/>
</dbReference>
<dbReference type="STRING" id="675824.A0A1E3Q1Z2"/>
<comment type="function">
    <text evidence="11 14">Dol-P-Man:Man(5)GlcNAc(2)-PP-Dol alpha-1,3-mannosyltransferase that operates in the biosynthetic pathway of dolichol-linked oligosaccharides, the glycan precursors employed in protein asparagine (N)-glycosylation. The assembly of dolichol-linked oligosaccharides begins on the cytosolic side of the endoplasmic reticulum membrane and finishes in its lumen. The sequential addition of sugars to dolichol pyrophosphate produces dolichol-linked oligosaccharides containing fourteen sugars, including two GlcNAcs, nine mannoses and three glucoses. Once assembled, the oligosaccharide is transferred from the lipid to nascent proteins by oligosaccharyltransferases. In the lumen of the endoplasmic reticulum, adds the first dolichyl beta-D-mannosyl phosphate derived mannose in an alpha-1,3 linkage to Man(5)GlcNAc(2)-PP-dolichol to produce Man(6)GlcNAc(2)-PP-dolichol.</text>
</comment>
<feature type="transmembrane region" description="Helical" evidence="14">
    <location>
        <begin position="225"/>
        <end position="246"/>
    </location>
</feature>
<name>A0A1E3Q1Z2_LIPST</name>
<comment type="subcellular location">
    <subcellularLocation>
        <location evidence="1 14">Endoplasmic reticulum membrane</location>
        <topology evidence="1 14">Multi-pass membrane protein</topology>
    </subcellularLocation>
</comment>
<evidence type="ECO:0000256" key="15">
    <source>
        <dbReference type="SAM" id="MobiDB-lite"/>
    </source>
</evidence>
<comment type="catalytic activity">
    <reaction evidence="12 14">
        <text>an alpha-D-Man-(1-&gt;2)-alpha-D-Man-(1-&gt;2)-alpha-D-Man-(1-&gt;3)-[alpha-D-Man-(1-&gt;6)]-beta-D-Man-(1-&gt;4)-beta-D-GlcNAc-(1-&gt;4)-alpha-D-GlcNAc-diphospho-di-trans,poly-cis-dolichol + a di-trans,poly-cis-dolichyl beta-D-mannosyl phosphate = an alpha-D-Man-(1-&gt;2)-alpha-D-Man-(1-&gt;2)-alpha-D-Man-(1-&gt;3)-[alpha-D-Man-(1-&gt;3)-alpha-D-Man-(1-&gt;6)]-beta-D-Man-(1-&gt;4)-beta-D-GlcNAc-(1-&gt;4)-alpha-D-GlcNAc-diphospho-di-trans,poly-cis-dolichol + a di-trans,poly-cis-dolichyl phosphate + H(+)</text>
        <dbReference type="Rhea" id="RHEA:29527"/>
        <dbReference type="Rhea" id="RHEA-COMP:19498"/>
        <dbReference type="Rhea" id="RHEA-COMP:19501"/>
        <dbReference type="Rhea" id="RHEA-COMP:19516"/>
        <dbReference type="Rhea" id="RHEA-COMP:19517"/>
        <dbReference type="ChEBI" id="CHEBI:15378"/>
        <dbReference type="ChEBI" id="CHEBI:57683"/>
        <dbReference type="ChEBI" id="CHEBI:58211"/>
        <dbReference type="ChEBI" id="CHEBI:132515"/>
        <dbReference type="ChEBI" id="CHEBI:132516"/>
        <dbReference type="EC" id="2.4.1.258"/>
    </reaction>
    <physiologicalReaction direction="left-to-right" evidence="12 14">
        <dbReference type="Rhea" id="RHEA:29528"/>
    </physiologicalReaction>
</comment>
<evidence type="ECO:0000256" key="2">
    <source>
        <dbReference type="ARBA" id="ARBA00004922"/>
    </source>
</evidence>
<dbReference type="AlphaFoldDB" id="A0A1E3Q1Z2"/>
<evidence type="ECO:0000256" key="8">
    <source>
        <dbReference type="ARBA" id="ARBA00022824"/>
    </source>
</evidence>
<dbReference type="InterPro" id="IPR007873">
    <property type="entry name" value="Glycosyltransferase_ALG3"/>
</dbReference>
<feature type="transmembrane region" description="Helical" evidence="14">
    <location>
        <begin position="60"/>
        <end position="83"/>
    </location>
</feature>
<sequence length="423" mass="48090">MKVPYTEIDWKAYMEQVELYLNGERDYAKLRGGTGPLVYPAGHVYIFSILYKLTSNGENIFRAQILFAGLYLATLALVLKLYVNAKAPLYTFPLVILSKRLHSIYMLRLFNDTFAILIAYLSIFAWQNHYWLLGSIIYSFAVSIKMNVLLFLPAAGVILLQALGPKVFRAALFMLQVQIILAYPFTSKFFFSYVTRAFDFNRVFLYKWTVNWRFVDEAVFLTPEFAQTLLIIQGLLLLVFVFTRWIKPSDMNIINIIQTIAFPSPRPHAVHNAILAKMTPEYILKTLLTCNLIGVLCARSLHYQFYSWFAWSLPYLLSITAWNPLVQVVVWAAEEWAWNTFPSTKLSSFVVVATNAILIAGIWSGTKKDAEDAKSGSRIFPEMSSISVTESPPLIPATPLSSPAATARPATRSQRRRKNVARG</sequence>
<feature type="transmembrane region" description="Helical" evidence="14">
    <location>
        <begin position="308"/>
        <end position="326"/>
    </location>
</feature>
<dbReference type="GO" id="GO:0006488">
    <property type="term" value="P:dolichol-linked oligosaccharide biosynthetic process"/>
    <property type="evidence" value="ECO:0007669"/>
    <property type="project" value="EnsemblFungi"/>
</dbReference>
<evidence type="ECO:0000256" key="9">
    <source>
        <dbReference type="ARBA" id="ARBA00022989"/>
    </source>
</evidence>
<keyword evidence="8 14" id="KW-0256">Endoplasmic reticulum</keyword>
<proteinExistence type="inferred from homology"/>
<gene>
    <name evidence="16" type="ORF">LIPSTDRAFT_73223</name>
</gene>
<dbReference type="PANTHER" id="PTHR12646">
    <property type="entry name" value="NOT56 - RELATED"/>
    <property type="match status" value="1"/>
</dbReference>
<evidence type="ECO:0000256" key="4">
    <source>
        <dbReference type="ARBA" id="ARBA00015561"/>
    </source>
</evidence>
<evidence type="ECO:0000256" key="10">
    <source>
        <dbReference type="ARBA" id="ARBA00023136"/>
    </source>
</evidence>
<evidence type="ECO:0000256" key="12">
    <source>
        <dbReference type="ARBA" id="ARBA00049506"/>
    </source>
</evidence>
<evidence type="ECO:0000256" key="5">
    <source>
        <dbReference type="ARBA" id="ARBA00022676"/>
    </source>
</evidence>
<dbReference type="OrthoDB" id="20028at2759"/>
<dbReference type="GO" id="GO:0005789">
    <property type="term" value="C:endoplasmic reticulum membrane"/>
    <property type="evidence" value="ECO:0007669"/>
    <property type="project" value="UniProtKB-SubCell"/>
</dbReference>
<keyword evidence="5 14" id="KW-0328">Glycosyltransferase</keyword>
<evidence type="ECO:0000256" key="11">
    <source>
        <dbReference type="ARBA" id="ARBA00044743"/>
    </source>
</evidence>
<comment type="pathway">
    <text evidence="2 14">Protein modification; protein glycosylation.</text>
</comment>
<dbReference type="PANTHER" id="PTHR12646:SF0">
    <property type="entry name" value="DOL-P-MAN:MAN(5)GLCNAC(2)-PP-DOL ALPHA-1,3-MANNOSYLTRANSFERASE"/>
    <property type="match status" value="1"/>
</dbReference>
<feature type="transmembrane region" description="Helical" evidence="14">
    <location>
        <begin position="104"/>
        <end position="124"/>
    </location>
</feature>
<evidence type="ECO:0000256" key="6">
    <source>
        <dbReference type="ARBA" id="ARBA00022679"/>
    </source>
</evidence>
<comment type="similarity">
    <text evidence="13">Belongs to the glycosyltransferase ALG3 family.</text>
</comment>
<evidence type="ECO:0000256" key="13">
    <source>
        <dbReference type="ARBA" id="ARBA00093457"/>
    </source>
</evidence>
<dbReference type="Proteomes" id="UP000094385">
    <property type="component" value="Unassembled WGS sequence"/>
</dbReference>
<feature type="transmembrane region" description="Helical" evidence="14">
    <location>
        <begin position="136"/>
        <end position="160"/>
    </location>
</feature>
<dbReference type="UniPathway" id="UPA00378"/>
<feature type="compositionally biased region" description="Low complexity" evidence="15">
    <location>
        <begin position="397"/>
        <end position="412"/>
    </location>
</feature>
<feature type="transmembrane region" description="Helical" evidence="14">
    <location>
        <begin position="346"/>
        <end position="365"/>
    </location>
</feature>
<dbReference type="Pfam" id="PF05208">
    <property type="entry name" value="ALG3"/>
    <property type="match status" value="1"/>
</dbReference>
<reference evidence="16 17" key="1">
    <citation type="journal article" date="2016" name="Proc. Natl. Acad. Sci. U.S.A.">
        <title>Comparative genomics of biotechnologically important yeasts.</title>
        <authorList>
            <person name="Riley R."/>
            <person name="Haridas S."/>
            <person name="Wolfe K.H."/>
            <person name="Lopes M.R."/>
            <person name="Hittinger C.T."/>
            <person name="Goeker M."/>
            <person name="Salamov A.A."/>
            <person name="Wisecaver J.H."/>
            <person name="Long T.M."/>
            <person name="Calvey C.H."/>
            <person name="Aerts A.L."/>
            <person name="Barry K.W."/>
            <person name="Choi C."/>
            <person name="Clum A."/>
            <person name="Coughlan A.Y."/>
            <person name="Deshpande S."/>
            <person name="Douglass A.P."/>
            <person name="Hanson S.J."/>
            <person name="Klenk H.-P."/>
            <person name="LaButti K.M."/>
            <person name="Lapidus A."/>
            <person name="Lindquist E.A."/>
            <person name="Lipzen A.M."/>
            <person name="Meier-Kolthoff J.P."/>
            <person name="Ohm R.A."/>
            <person name="Otillar R.P."/>
            <person name="Pangilinan J.L."/>
            <person name="Peng Y."/>
            <person name="Rokas A."/>
            <person name="Rosa C.A."/>
            <person name="Scheuner C."/>
            <person name="Sibirny A.A."/>
            <person name="Slot J.C."/>
            <person name="Stielow J.B."/>
            <person name="Sun H."/>
            <person name="Kurtzman C.P."/>
            <person name="Blackwell M."/>
            <person name="Grigoriev I.V."/>
            <person name="Jeffries T.W."/>
        </authorList>
    </citation>
    <scope>NUCLEOTIDE SEQUENCE [LARGE SCALE GENOMIC DNA]</scope>
    <source>
        <strain evidence="16 17">NRRL Y-11557</strain>
    </source>
</reference>
<dbReference type="EMBL" id="KV454297">
    <property type="protein sequence ID" value="ODQ71524.1"/>
    <property type="molecule type" value="Genomic_DNA"/>
</dbReference>
<feature type="compositionally biased region" description="Basic residues" evidence="15">
    <location>
        <begin position="413"/>
        <end position="423"/>
    </location>
</feature>
<feature type="region of interest" description="Disordered" evidence="15">
    <location>
        <begin position="389"/>
        <end position="423"/>
    </location>
</feature>
<evidence type="ECO:0000313" key="17">
    <source>
        <dbReference type="Proteomes" id="UP000094385"/>
    </source>
</evidence>
<feature type="transmembrane region" description="Helical" evidence="14">
    <location>
        <begin position="167"/>
        <end position="186"/>
    </location>
</feature>
<dbReference type="GO" id="GO:0052925">
    <property type="term" value="F:dol-P-Man:Man(5)GlcNAc(2)-PP-Dol alpha-1,3-mannosyltransferase activity"/>
    <property type="evidence" value="ECO:0007669"/>
    <property type="project" value="UniProtKB-EC"/>
</dbReference>
<keyword evidence="9 14" id="KW-1133">Transmembrane helix</keyword>
<evidence type="ECO:0000256" key="3">
    <source>
        <dbReference type="ARBA" id="ARBA00011964"/>
    </source>
</evidence>
<keyword evidence="10 14" id="KW-0472">Membrane</keyword>
<keyword evidence="7 14" id="KW-0812">Transmembrane</keyword>
<evidence type="ECO:0000256" key="14">
    <source>
        <dbReference type="RuleBase" id="RU364047"/>
    </source>
</evidence>
<keyword evidence="6 14" id="KW-0808">Transferase</keyword>
<evidence type="ECO:0000256" key="1">
    <source>
        <dbReference type="ARBA" id="ARBA00004477"/>
    </source>
</evidence>
<keyword evidence="17" id="KW-1185">Reference proteome</keyword>
<protein>
    <recommendedName>
        <fullName evidence="4 14">Dol-P-Man:Man(5)GlcNAc(2)-PP-Dol alpha-1,3-mannosyltransferase</fullName>
        <ecNumber evidence="3 14">2.4.1.258</ecNumber>
    </recommendedName>
    <alternativeName>
        <fullName evidence="14">Dol-P-Man-dependent alpha(1-3)-mannosyltransferase</fullName>
    </alternativeName>
</protein>
<evidence type="ECO:0000256" key="7">
    <source>
        <dbReference type="ARBA" id="ARBA00022692"/>
    </source>
</evidence>
<accession>A0A1E3Q1Z2</accession>
<evidence type="ECO:0000313" key="16">
    <source>
        <dbReference type="EMBL" id="ODQ71524.1"/>
    </source>
</evidence>